<dbReference type="OrthoDB" id="2078716at2"/>
<gene>
    <name evidence="9" type="ORF">PGRAT_06235</name>
</gene>
<dbReference type="HOGENOM" id="CLU_047547_1_2_9"/>
<dbReference type="Pfam" id="PF03845">
    <property type="entry name" value="Spore_permease"/>
    <property type="match status" value="1"/>
</dbReference>
<name>A0A089M710_9BACL</name>
<keyword evidence="3" id="KW-0813">Transport</keyword>
<evidence type="ECO:0000313" key="9">
    <source>
        <dbReference type="EMBL" id="AIQ67283.1"/>
    </source>
</evidence>
<accession>A0A089M710</accession>
<evidence type="ECO:0000256" key="4">
    <source>
        <dbReference type="ARBA" id="ARBA00022544"/>
    </source>
</evidence>
<feature type="transmembrane region" description="Helical" evidence="8">
    <location>
        <begin position="304"/>
        <end position="321"/>
    </location>
</feature>
<feature type="transmembrane region" description="Helical" evidence="8">
    <location>
        <begin position="144"/>
        <end position="161"/>
    </location>
</feature>
<keyword evidence="4" id="KW-0309">Germination</keyword>
<comment type="subcellular location">
    <subcellularLocation>
        <location evidence="1">Membrane</location>
        <topology evidence="1">Multi-pass membrane protein</topology>
    </subcellularLocation>
</comment>
<feature type="transmembrane region" description="Helical" evidence="8">
    <location>
        <begin position="270"/>
        <end position="292"/>
    </location>
</feature>
<protein>
    <submittedName>
        <fullName evidence="9">Uncharacterized protein</fullName>
    </submittedName>
</protein>
<reference evidence="9 10" key="1">
    <citation type="submission" date="2014-08" db="EMBL/GenBank/DDBJ databases">
        <title>Comparative genomics of the Paenibacillus odorifer group.</title>
        <authorList>
            <person name="den Bakker H.C."/>
            <person name="Tsai Y.-C."/>
            <person name="Martin N."/>
            <person name="Korlach J."/>
            <person name="Wiedmann M."/>
        </authorList>
    </citation>
    <scope>NUCLEOTIDE SEQUENCE [LARGE SCALE GENOMIC DNA]</scope>
    <source>
        <strain evidence="9 10">DSM 15220</strain>
    </source>
</reference>
<evidence type="ECO:0000256" key="2">
    <source>
        <dbReference type="ARBA" id="ARBA00007998"/>
    </source>
</evidence>
<comment type="similarity">
    <text evidence="2">Belongs to the amino acid-polyamine-organocation (APC) superfamily. Spore germination protein (SGP) (TC 2.A.3.9) family.</text>
</comment>
<proteinExistence type="inferred from homology"/>
<feature type="transmembrane region" description="Helical" evidence="8">
    <location>
        <begin position="113"/>
        <end position="132"/>
    </location>
</feature>
<evidence type="ECO:0000256" key="7">
    <source>
        <dbReference type="ARBA" id="ARBA00023136"/>
    </source>
</evidence>
<evidence type="ECO:0000256" key="8">
    <source>
        <dbReference type="SAM" id="Phobius"/>
    </source>
</evidence>
<evidence type="ECO:0000256" key="3">
    <source>
        <dbReference type="ARBA" id="ARBA00022448"/>
    </source>
</evidence>
<dbReference type="RefSeq" id="WP_025705070.1">
    <property type="nucleotide sequence ID" value="NZ_CP009287.1"/>
</dbReference>
<evidence type="ECO:0000256" key="5">
    <source>
        <dbReference type="ARBA" id="ARBA00022692"/>
    </source>
</evidence>
<evidence type="ECO:0000256" key="6">
    <source>
        <dbReference type="ARBA" id="ARBA00022989"/>
    </source>
</evidence>
<dbReference type="Proteomes" id="UP000029500">
    <property type="component" value="Chromosome"/>
</dbReference>
<organism evidence="9 10">
    <name type="scientific">Paenibacillus graminis</name>
    <dbReference type="NCBI Taxonomy" id="189425"/>
    <lineage>
        <taxon>Bacteria</taxon>
        <taxon>Bacillati</taxon>
        <taxon>Bacillota</taxon>
        <taxon>Bacilli</taxon>
        <taxon>Bacillales</taxon>
        <taxon>Paenibacillaceae</taxon>
        <taxon>Paenibacillus</taxon>
    </lineage>
</organism>
<feature type="transmembrane region" description="Helical" evidence="8">
    <location>
        <begin position="333"/>
        <end position="352"/>
    </location>
</feature>
<dbReference type="NCBIfam" id="TIGR00912">
    <property type="entry name" value="2A0309"/>
    <property type="match status" value="1"/>
</dbReference>
<dbReference type="AlphaFoldDB" id="A0A089M710"/>
<dbReference type="Gene3D" id="1.20.1740.10">
    <property type="entry name" value="Amino acid/polyamine transporter I"/>
    <property type="match status" value="1"/>
</dbReference>
<dbReference type="eggNOG" id="COG0531">
    <property type="taxonomic scope" value="Bacteria"/>
</dbReference>
<sequence length="367" mass="40901">MNSKIGTTQAAMLIVNTILPTATVVLPAIISNYAEQDAPLAILLSTFFGLLIAYIVGSAVRCTNGAPFLTWVGEKSSPAIAAVLGLFMLQFYLDTSTTILREFVNFLKDNVLINTPISILCVLILLITIYMVRQGLEAIARVNSLVILLYLLFAPLYIFGLTDEMNVHQLLPMFDHSLAELTLASITPTTWMSEVAVLLFLAPYLQSPQKARIIGWTGLIFVAMLMMFSLIIALMVFGPDLIRLSAYPGFSAASIVHLGRFIEKLDILFISYWVLSIYVKFSIFLFATVECFKQTFRVGSSRPFIGTLGLLIVLECLYTWQSTEKLNLYNKEGRFLVFFLFNVLVPLGAVGLDRFRKAKTKRKGWGA</sequence>
<dbReference type="STRING" id="189425.PGRAT_06235"/>
<evidence type="ECO:0000313" key="10">
    <source>
        <dbReference type="Proteomes" id="UP000029500"/>
    </source>
</evidence>
<feature type="transmembrane region" description="Helical" evidence="8">
    <location>
        <begin position="12"/>
        <end position="34"/>
    </location>
</feature>
<dbReference type="GO" id="GO:0016020">
    <property type="term" value="C:membrane"/>
    <property type="evidence" value="ECO:0007669"/>
    <property type="project" value="UniProtKB-SubCell"/>
</dbReference>
<evidence type="ECO:0000256" key="1">
    <source>
        <dbReference type="ARBA" id="ARBA00004141"/>
    </source>
</evidence>
<dbReference type="GO" id="GO:0009847">
    <property type="term" value="P:spore germination"/>
    <property type="evidence" value="ECO:0007669"/>
    <property type="project" value="InterPro"/>
</dbReference>
<dbReference type="PANTHER" id="PTHR34975">
    <property type="entry name" value="SPORE GERMINATION PROTEIN A2"/>
    <property type="match status" value="1"/>
</dbReference>
<keyword evidence="5 8" id="KW-0812">Transmembrane</keyword>
<dbReference type="EMBL" id="CP009287">
    <property type="protein sequence ID" value="AIQ67283.1"/>
    <property type="molecule type" value="Genomic_DNA"/>
</dbReference>
<dbReference type="PANTHER" id="PTHR34975:SF2">
    <property type="entry name" value="SPORE GERMINATION PROTEIN A2"/>
    <property type="match status" value="1"/>
</dbReference>
<keyword evidence="6 8" id="KW-1133">Transmembrane helix</keyword>
<dbReference type="KEGG" id="pgm:PGRAT_06235"/>
<keyword evidence="10" id="KW-1185">Reference proteome</keyword>
<feature type="transmembrane region" description="Helical" evidence="8">
    <location>
        <begin position="40"/>
        <end position="60"/>
    </location>
</feature>
<feature type="transmembrane region" description="Helical" evidence="8">
    <location>
        <begin position="213"/>
        <end position="237"/>
    </location>
</feature>
<keyword evidence="7 8" id="KW-0472">Membrane</keyword>
<feature type="transmembrane region" description="Helical" evidence="8">
    <location>
        <begin position="181"/>
        <end position="201"/>
    </location>
</feature>
<dbReference type="InterPro" id="IPR004761">
    <property type="entry name" value="Spore_GerAB"/>
</dbReference>
<feature type="transmembrane region" description="Helical" evidence="8">
    <location>
        <begin position="72"/>
        <end position="93"/>
    </location>
</feature>